<name>A0A1E3PGE6_9ASCO</name>
<dbReference type="GO" id="GO:0003729">
    <property type="term" value="F:mRNA binding"/>
    <property type="evidence" value="ECO:0007669"/>
    <property type="project" value="TreeGrafter"/>
</dbReference>
<gene>
    <name evidence="5" type="ORF">NADFUDRAFT_42819</name>
</gene>
<dbReference type="AlphaFoldDB" id="A0A1E3PGE6"/>
<feature type="compositionally biased region" description="Basic and acidic residues" evidence="3">
    <location>
        <begin position="141"/>
        <end position="223"/>
    </location>
</feature>
<feature type="region of interest" description="Disordered" evidence="3">
    <location>
        <begin position="16"/>
        <end position="51"/>
    </location>
</feature>
<accession>A0A1E3PGE6</accession>
<reference evidence="5 6" key="1">
    <citation type="journal article" date="2016" name="Proc. Natl. Acad. Sci. U.S.A.">
        <title>Comparative genomics of biotechnologically important yeasts.</title>
        <authorList>
            <person name="Riley R."/>
            <person name="Haridas S."/>
            <person name="Wolfe K.H."/>
            <person name="Lopes M.R."/>
            <person name="Hittinger C.T."/>
            <person name="Goeker M."/>
            <person name="Salamov A.A."/>
            <person name="Wisecaver J.H."/>
            <person name="Long T.M."/>
            <person name="Calvey C.H."/>
            <person name="Aerts A.L."/>
            <person name="Barry K.W."/>
            <person name="Choi C."/>
            <person name="Clum A."/>
            <person name="Coughlan A.Y."/>
            <person name="Deshpande S."/>
            <person name="Douglass A.P."/>
            <person name="Hanson S.J."/>
            <person name="Klenk H.-P."/>
            <person name="LaButti K.M."/>
            <person name="Lapidus A."/>
            <person name="Lindquist E.A."/>
            <person name="Lipzen A.M."/>
            <person name="Meier-Kolthoff J.P."/>
            <person name="Ohm R.A."/>
            <person name="Otillar R.P."/>
            <person name="Pangilinan J.L."/>
            <person name="Peng Y."/>
            <person name="Rokas A."/>
            <person name="Rosa C.A."/>
            <person name="Scheuner C."/>
            <person name="Sibirny A.A."/>
            <person name="Slot J.C."/>
            <person name="Stielow J.B."/>
            <person name="Sun H."/>
            <person name="Kurtzman C.P."/>
            <person name="Blackwell M."/>
            <person name="Grigoriev I.V."/>
            <person name="Jeffries T.W."/>
        </authorList>
    </citation>
    <scope>NUCLEOTIDE SEQUENCE [LARGE SCALE GENOMIC DNA]</scope>
    <source>
        <strain evidence="5 6">DSM 6958</strain>
    </source>
</reference>
<dbReference type="PANTHER" id="PTHR19965">
    <property type="entry name" value="RNA AND EXPORT FACTOR BINDING PROTEIN"/>
    <property type="match status" value="1"/>
</dbReference>
<evidence type="ECO:0000313" key="6">
    <source>
        <dbReference type="Proteomes" id="UP000095009"/>
    </source>
</evidence>
<feature type="region of interest" description="Disordered" evidence="3">
    <location>
        <begin position="141"/>
        <end position="291"/>
    </location>
</feature>
<keyword evidence="1 2" id="KW-0694">RNA-binding</keyword>
<evidence type="ECO:0000256" key="3">
    <source>
        <dbReference type="SAM" id="MobiDB-lite"/>
    </source>
</evidence>
<evidence type="ECO:0000259" key="4">
    <source>
        <dbReference type="PROSITE" id="PS50102"/>
    </source>
</evidence>
<dbReference type="InterPro" id="IPR000504">
    <property type="entry name" value="RRM_dom"/>
</dbReference>
<dbReference type="EMBL" id="KV454411">
    <property type="protein sequence ID" value="ODQ64506.1"/>
    <property type="molecule type" value="Genomic_DNA"/>
</dbReference>
<organism evidence="5 6">
    <name type="scientific">Nadsonia fulvescens var. elongata DSM 6958</name>
    <dbReference type="NCBI Taxonomy" id="857566"/>
    <lineage>
        <taxon>Eukaryota</taxon>
        <taxon>Fungi</taxon>
        <taxon>Dikarya</taxon>
        <taxon>Ascomycota</taxon>
        <taxon>Saccharomycotina</taxon>
        <taxon>Dipodascomycetes</taxon>
        <taxon>Dipodascales</taxon>
        <taxon>Dipodascales incertae sedis</taxon>
        <taxon>Nadsonia</taxon>
    </lineage>
</organism>
<dbReference type="InterPro" id="IPR051229">
    <property type="entry name" value="ALYREF_mRNA_export"/>
</dbReference>
<dbReference type="PANTHER" id="PTHR19965:SF82">
    <property type="entry name" value="THO COMPLEX SUBUNIT 4"/>
    <property type="match status" value="1"/>
</dbReference>
<feature type="compositionally biased region" description="Low complexity" evidence="3">
    <location>
        <begin position="32"/>
        <end position="51"/>
    </location>
</feature>
<dbReference type="Gene3D" id="3.30.70.330">
    <property type="match status" value="1"/>
</dbReference>
<dbReference type="STRING" id="857566.A0A1E3PGE6"/>
<sequence length="291" mass="33776">MDKSLDEIIRDNGELLRPRGLGKTRRNDRVSKPYSRSPSSSSSRYSRNSSSYRPKAIPITIVHLSNLHYELTEPDLTSLFSKIGSVKWCKIRYDQSGRSEGQAWLKFEKEQDARESVKQFDGKKAAGVRIEVRLDYERSEREYDDERREVEESTRELGSRFAPRIDRGDRGSRSDDDDDSRRSDSYRPYNRERRPARRDRDERSFHPRREERGGRRSVRRPDSTLEPSTSSKYRPKKTLEELDAELSNYMASSNPDNSSTTTSVENGILAQEQKSEILQAAPVADPDRMME</sequence>
<proteinExistence type="predicted"/>
<evidence type="ECO:0000313" key="5">
    <source>
        <dbReference type="EMBL" id="ODQ64506.1"/>
    </source>
</evidence>
<dbReference type="OrthoDB" id="5382468at2759"/>
<keyword evidence="6" id="KW-1185">Reference proteome</keyword>
<feature type="domain" description="RRM" evidence="4">
    <location>
        <begin position="60"/>
        <end position="137"/>
    </location>
</feature>
<dbReference type="CDD" id="cd12418">
    <property type="entry name" value="RRM_Aly_REF_like"/>
    <property type="match status" value="1"/>
</dbReference>
<dbReference type="InterPro" id="IPR012677">
    <property type="entry name" value="Nucleotide-bd_a/b_plait_sf"/>
</dbReference>
<protein>
    <submittedName>
        <fullName evidence="5">RNA-binding domain-containing protein</fullName>
    </submittedName>
</protein>
<dbReference type="Proteomes" id="UP000095009">
    <property type="component" value="Unassembled WGS sequence"/>
</dbReference>
<evidence type="ECO:0000256" key="1">
    <source>
        <dbReference type="ARBA" id="ARBA00022884"/>
    </source>
</evidence>
<dbReference type="PROSITE" id="PS50102">
    <property type="entry name" value="RRM"/>
    <property type="match status" value="1"/>
</dbReference>
<dbReference type="GO" id="GO:0005634">
    <property type="term" value="C:nucleus"/>
    <property type="evidence" value="ECO:0007669"/>
    <property type="project" value="TreeGrafter"/>
</dbReference>
<dbReference type="SMART" id="SM00360">
    <property type="entry name" value="RRM"/>
    <property type="match status" value="1"/>
</dbReference>
<evidence type="ECO:0000256" key="2">
    <source>
        <dbReference type="PROSITE-ProRule" id="PRU00176"/>
    </source>
</evidence>
<dbReference type="SUPFAM" id="SSF54928">
    <property type="entry name" value="RNA-binding domain, RBD"/>
    <property type="match status" value="1"/>
</dbReference>
<dbReference type="InterPro" id="IPR035979">
    <property type="entry name" value="RBD_domain_sf"/>
</dbReference>
<dbReference type="Pfam" id="PF00076">
    <property type="entry name" value="RRM_1"/>
    <property type="match status" value="1"/>
</dbReference>